<protein>
    <submittedName>
        <fullName evidence="1">Uncharacterized protein</fullName>
    </submittedName>
</protein>
<proteinExistence type="predicted"/>
<comment type="caution">
    <text evidence="1">The sequence shown here is derived from an EMBL/GenBank/DDBJ whole genome shotgun (WGS) entry which is preliminary data.</text>
</comment>
<sequence>MFVSYILPADLATAEDPDIAYFSYERAIPDVPIEISQSIDILECLLLGESREIMYPESSIVKNLELDVNFRADLNSVENLGEIVAVSGIYTDMDSVIYKYPIHSYWVTQNNELLFNSPMKYLFTNISLEYVPLVSLEYDLYGLGDGLWYLPESFVMDDYNFTEPFFVSSLWVDDTISYGTYIHPSVYVGYIVDTNNYGTYVEFDSNINPPIDETRTVKGAVHFGKINNTYLYRFSLQDELLYKYNILETPSNDIAGTLHLDINIGFKDVIYSELSQVACEDYNLLITLYQLSSQGNQTIGTAQVPLDKSLLGFHYYDLDINLDGFDFGTNGRLLLSETLLRGTDFDLYVTIESSISNCIVDGNLFKGMYAHELLTAGLELDSEDSDLIFNGEKTDTPYIATPQTNIILTREGIANYVFDPSSLLYEFDFIIDSIRTDSVTLSENVHYLFDPNQKIITLIGDYNDYSGNLLADITYKAFEWNTGRVSSLEPITLTFEKDYLTDITKYLEFSIKFNEIPGYETEKIDFISGRTILSDEQKSPTLLNIYLYNFVDDSYDIVDFVVYDDYSGTNTFSYVVDRNFITFEQYFNKIESGSDEFQIKAIFTIEENVGESFTTSIGFDIASIDSNIYYNTPNTEHTTNPEIEFDIDLTDYYTNPEIYLEQVSIDLDFYSELEFDNAFLFSEYLLLQEQYNFYVRNEYLEFELFELDDNLLSLSRKELDSFIYYDIENDKYFLRAKIEYDWECIIEMNLGSSSKLEILSKLNLVKYDLSVSYSLYETTRISAQEYETPFELAAIYAPNYIESPDEVYRKEDDDLMDIGTFKGFLVNSDTKQRLMLRQQLYYNFTESQADGLPILLDQEYTDCVLRYVVPYGKLISPVEYLTDTTDFMFITDEDVSSIEFYYHDGLDYIKVGDMSKNPIYSRLFNFTWSDISGDTGASSGDA</sequence>
<name>A0A0F9LRF6_9ZZZZ</name>
<organism evidence="1">
    <name type="scientific">marine sediment metagenome</name>
    <dbReference type="NCBI Taxonomy" id="412755"/>
    <lineage>
        <taxon>unclassified sequences</taxon>
        <taxon>metagenomes</taxon>
        <taxon>ecological metagenomes</taxon>
    </lineage>
</organism>
<accession>A0A0F9LRF6</accession>
<reference evidence="1" key="1">
    <citation type="journal article" date="2015" name="Nature">
        <title>Complex archaea that bridge the gap between prokaryotes and eukaryotes.</title>
        <authorList>
            <person name="Spang A."/>
            <person name="Saw J.H."/>
            <person name="Jorgensen S.L."/>
            <person name="Zaremba-Niedzwiedzka K."/>
            <person name="Martijn J."/>
            <person name="Lind A.E."/>
            <person name="van Eijk R."/>
            <person name="Schleper C."/>
            <person name="Guy L."/>
            <person name="Ettema T.J."/>
        </authorList>
    </citation>
    <scope>NUCLEOTIDE SEQUENCE</scope>
</reference>
<dbReference type="EMBL" id="LAZR01005942">
    <property type="protein sequence ID" value="KKM95963.1"/>
    <property type="molecule type" value="Genomic_DNA"/>
</dbReference>
<dbReference type="AlphaFoldDB" id="A0A0F9LRF6"/>
<feature type="non-terminal residue" evidence="1">
    <location>
        <position position="942"/>
    </location>
</feature>
<evidence type="ECO:0000313" key="1">
    <source>
        <dbReference type="EMBL" id="KKM95963.1"/>
    </source>
</evidence>
<gene>
    <name evidence="1" type="ORF">LCGC14_1182890</name>
</gene>